<dbReference type="SUPFAM" id="SSF48452">
    <property type="entry name" value="TPR-like"/>
    <property type="match status" value="1"/>
</dbReference>
<sequence length="99" mass="11603">MNNLATTYSRLDRHNDAEKLQVRVLDAQKQLLGEQHPDTLIPMNNLALTYSSLGRWDDAEELFRTAIATAERTLGEHHPYTQRFWINYQEMQNKQQSQS</sequence>
<accession>A0A8H3HD80</accession>
<proteinExistence type="predicted"/>
<dbReference type="PANTHER" id="PTHR46082:SF6">
    <property type="entry name" value="AAA+ ATPASE DOMAIN-CONTAINING PROTEIN-RELATED"/>
    <property type="match status" value="1"/>
</dbReference>
<dbReference type="Pfam" id="PF13424">
    <property type="entry name" value="TPR_12"/>
    <property type="match status" value="1"/>
</dbReference>
<protein>
    <recommendedName>
        <fullName evidence="3">Kinesin light chain</fullName>
    </recommendedName>
</protein>
<comment type="caution">
    <text evidence="1">The sequence shown here is derived from an EMBL/GenBank/DDBJ whole genome shotgun (WGS) entry which is preliminary data.</text>
</comment>
<reference evidence="1" key="1">
    <citation type="submission" date="2021-01" db="EMBL/GenBank/DDBJ databases">
        <authorList>
            <person name="Kaushik A."/>
        </authorList>
    </citation>
    <scope>NUCLEOTIDE SEQUENCE</scope>
    <source>
        <strain evidence="1">Type strain: AG8-Rh-89/</strain>
    </source>
</reference>
<organism evidence="1 2">
    <name type="scientific">Rhizoctonia solani</name>
    <dbReference type="NCBI Taxonomy" id="456999"/>
    <lineage>
        <taxon>Eukaryota</taxon>
        <taxon>Fungi</taxon>
        <taxon>Dikarya</taxon>
        <taxon>Basidiomycota</taxon>
        <taxon>Agaricomycotina</taxon>
        <taxon>Agaricomycetes</taxon>
        <taxon>Cantharellales</taxon>
        <taxon>Ceratobasidiaceae</taxon>
        <taxon>Rhizoctonia</taxon>
    </lineage>
</organism>
<dbReference type="InterPro" id="IPR011990">
    <property type="entry name" value="TPR-like_helical_dom_sf"/>
</dbReference>
<evidence type="ECO:0000313" key="1">
    <source>
        <dbReference type="EMBL" id="CAE6505116.1"/>
    </source>
</evidence>
<dbReference type="EMBL" id="CAJMWZ010005366">
    <property type="protein sequence ID" value="CAE6505116.1"/>
    <property type="molecule type" value="Genomic_DNA"/>
</dbReference>
<name>A0A8H3HD80_9AGAM</name>
<dbReference type="AlphaFoldDB" id="A0A8H3HD80"/>
<dbReference type="Proteomes" id="UP000663850">
    <property type="component" value="Unassembled WGS sequence"/>
</dbReference>
<evidence type="ECO:0000313" key="2">
    <source>
        <dbReference type="Proteomes" id="UP000663850"/>
    </source>
</evidence>
<gene>
    <name evidence="1" type="ORF">RDB_LOCUS100421</name>
</gene>
<evidence type="ECO:0008006" key="3">
    <source>
        <dbReference type="Google" id="ProtNLM"/>
    </source>
</evidence>
<dbReference type="PANTHER" id="PTHR46082">
    <property type="entry name" value="ATP/GTP-BINDING PROTEIN-RELATED"/>
    <property type="match status" value="1"/>
</dbReference>
<dbReference type="InterPro" id="IPR053137">
    <property type="entry name" value="NLR-like"/>
</dbReference>
<dbReference type="Gene3D" id="1.25.40.10">
    <property type="entry name" value="Tetratricopeptide repeat domain"/>
    <property type="match status" value="1"/>
</dbReference>